<sequence length="49" mass="5491">CEDIQLRKCLIKLLVLDNIGANYPLWSRINLEVSPTNSLPPTHCNSIGQ</sequence>
<dbReference type="Proteomes" id="UP000789739">
    <property type="component" value="Unassembled WGS sequence"/>
</dbReference>
<dbReference type="AlphaFoldDB" id="A0A9N9EB44"/>
<gene>
    <name evidence="1" type="ORF">PBRASI_LOCUS11377</name>
</gene>
<name>A0A9N9EB44_9GLOM</name>
<organism evidence="1 2">
    <name type="scientific">Paraglomus brasilianum</name>
    <dbReference type="NCBI Taxonomy" id="144538"/>
    <lineage>
        <taxon>Eukaryota</taxon>
        <taxon>Fungi</taxon>
        <taxon>Fungi incertae sedis</taxon>
        <taxon>Mucoromycota</taxon>
        <taxon>Glomeromycotina</taxon>
        <taxon>Glomeromycetes</taxon>
        <taxon>Paraglomerales</taxon>
        <taxon>Paraglomeraceae</taxon>
        <taxon>Paraglomus</taxon>
    </lineage>
</organism>
<keyword evidence="2" id="KW-1185">Reference proteome</keyword>
<evidence type="ECO:0000313" key="2">
    <source>
        <dbReference type="Proteomes" id="UP000789739"/>
    </source>
</evidence>
<feature type="non-terminal residue" evidence="1">
    <location>
        <position position="49"/>
    </location>
</feature>
<dbReference type="EMBL" id="CAJVPI010005207">
    <property type="protein sequence ID" value="CAG8672492.1"/>
    <property type="molecule type" value="Genomic_DNA"/>
</dbReference>
<accession>A0A9N9EB44</accession>
<comment type="caution">
    <text evidence="1">The sequence shown here is derived from an EMBL/GenBank/DDBJ whole genome shotgun (WGS) entry which is preliminary data.</text>
</comment>
<evidence type="ECO:0000313" key="1">
    <source>
        <dbReference type="EMBL" id="CAG8672492.1"/>
    </source>
</evidence>
<feature type="non-terminal residue" evidence="1">
    <location>
        <position position="1"/>
    </location>
</feature>
<protein>
    <submittedName>
        <fullName evidence="1">10966_t:CDS:1</fullName>
    </submittedName>
</protein>
<proteinExistence type="predicted"/>
<reference evidence="1" key="1">
    <citation type="submission" date="2021-06" db="EMBL/GenBank/DDBJ databases">
        <authorList>
            <person name="Kallberg Y."/>
            <person name="Tangrot J."/>
            <person name="Rosling A."/>
        </authorList>
    </citation>
    <scope>NUCLEOTIDE SEQUENCE</scope>
    <source>
        <strain evidence="1">BR232B</strain>
    </source>
</reference>